<dbReference type="FunFam" id="1.25.70.10:FF:000044">
    <property type="entry name" value="uncharacterized protein LOC108087286"/>
    <property type="match status" value="1"/>
</dbReference>
<dbReference type="RefSeq" id="XP_016971178.2">
    <property type="nucleotide sequence ID" value="XM_017115689.2"/>
</dbReference>
<sequence>MLRSGQNQGQLLARSLAQLTRRIASSKKTTRKQEKQSPKLPKRPVVEMPLEEPLNANYLSKTLGSNYKAWVTALEKHPELKTLKRKDLINSYDTLKSLKYSVDDILGKPMIIYYGATTLANRYSVLQECGFHNVTIQTLAKYVTVVNKPIEVLKSHNYIPFDVKVAERLAGLFTDINLSVDMRELDNESITLKSLRQSLLNAYLRERLKMDESDLQKLWRVYTRVRHKSFRAVQDTVELLTNELNFSAERIRKNCFLLYSDADNVRRILREIPTIDSQDIREIGFRRPKILMSTCDSLKQTLQHVNAFGISEDAVLRCLEVLTLGPDTVLERLRDLQEIEEFQVLGTNPRVLRLVHYQNKARVRLDYLNQLRVRCASLHILSCGSEAFAKFARDGSDRTKGRDIVVYLGKVLSKDVQVLRNLLSRHPNWCHIPLLHVKQCLEYLRAKKFKLSEIFANIHLLLYPIKRIEEKLHLLQLPDAQEELQLPVADFHSLSNNEILTLILYLIESEFHFTGDGIWTEQHTHHVENFNNLLPDFPESLNKVYKYGVKPADKLVMQHL</sequence>
<gene>
    <name evidence="4" type="primary">LOC108038831</name>
</gene>
<dbReference type="PANTHER" id="PTHR15437:SF7">
    <property type="entry name" value="TRANSCRIPTION TERMINATION FACTOR 5, MITOCHONDRIAL"/>
    <property type="match status" value="1"/>
</dbReference>
<dbReference type="GO" id="GO:0006393">
    <property type="term" value="P:termination of mitochondrial transcription"/>
    <property type="evidence" value="ECO:0007669"/>
    <property type="project" value="TreeGrafter"/>
</dbReference>
<evidence type="ECO:0000256" key="1">
    <source>
        <dbReference type="ARBA" id="ARBA00007692"/>
    </source>
</evidence>
<dbReference type="AlphaFoldDB" id="A0A6P4E7G4"/>
<proteinExistence type="inferred from homology"/>
<reference evidence="4" key="1">
    <citation type="submission" date="2025-08" db="UniProtKB">
        <authorList>
            <consortium name="RefSeq"/>
        </authorList>
    </citation>
    <scope>IDENTIFICATION</scope>
</reference>
<dbReference type="RefSeq" id="XP_016971178.1">
    <property type="nucleotide sequence ID" value="XM_017115689.1"/>
</dbReference>
<evidence type="ECO:0000313" key="4">
    <source>
        <dbReference type="RefSeq" id="XP_016971178.1"/>
    </source>
</evidence>
<dbReference type="PANTHER" id="PTHR15437">
    <property type="entry name" value="TRANSCRIPTION TERMINATION FACTOR, MITOCHONDRIAL"/>
    <property type="match status" value="1"/>
</dbReference>
<dbReference type="InterPro" id="IPR038538">
    <property type="entry name" value="MTERF_sf"/>
</dbReference>
<name>A0A6P4E7G4_DRORH</name>
<feature type="region of interest" description="Disordered" evidence="3">
    <location>
        <begin position="23"/>
        <end position="45"/>
    </location>
</feature>
<dbReference type="InterPro" id="IPR003690">
    <property type="entry name" value="MTERF"/>
</dbReference>
<dbReference type="Gene3D" id="1.25.70.10">
    <property type="entry name" value="Transcription termination factor 3, mitochondrial"/>
    <property type="match status" value="2"/>
</dbReference>
<comment type="similarity">
    <text evidence="1">Belongs to the mTERF family.</text>
</comment>
<accession>A0A6P4E7G4</accession>
<dbReference type="SMART" id="SM00733">
    <property type="entry name" value="Mterf"/>
    <property type="match status" value="4"/>
</dbReference>
<dbReference type="OrthoDB" id="10064535at2759"/>
<evidence type="ECO:0000256" key="2">
    <source>
        <dbReference type="ARBA" id="ARBA00022946"/>
    </source>
</evidence>
<dbReference type="GO" id="GO:0005759">
    <property type="term" value="C:mitochondrial matrix"/>
    <property type="evidence" value="ECO:0007669"/>
    <property type="project" value="TreeGrafter"/>
</dbReference>
<organism evidence="4">
    <name type="scientific">Drosophila rhopaloa</name>
    <name type="common">Fruit fly</name>
    <dbReference type="NCBI Taxonomy" id="1041015"/>
    <lineage>
        <taxon>Eukaryota</taxon>
        <taxon>Metazoa</taxon>
        <taxon>Ecdysozoa</taxon>
        <taxon>Arthropoda</taxon>
        <taxon>Hexapoda</taxon>
        <taxon>Insecta</taxon>
        <taxon>Pterygota</taxon>
        <taxon>Neoptera</taxon>
        <taxon>Endopterygota</taxon>
        <taxon>Diptera</taxon>
        <taxon>Brachycera</taxon>
        <taxon>Muscomorpha</taxon>
        <taxon>Ephydroidea</taxon>
        <taxon>Drosophilidae</taxon>
        <taxon>Drosophila</taxon>
        <taxon>Sophophora</taxon>
    </lineage>
</organism>
<protein>
    <submittedName>
        <fullName evidence="4">Uncharacterized protein LOC108038831</fullName>
    </submittedName>
</protein>
<keyword evidence="2" id="KW-0809">Transit peptide</keyword>
<dbReference type="GO" id="GO:0003676">
    <property type="term" value="F:nucleic acid binding"/>
    <property type="evidence" value="ECO:0007669"/>
    <property type="project" value="InterPro"/>
</dbReference>
<evidence type="ECO:0000256" key="3">
    <source>
        <dbReference type="SAM" id="MobiDB-lite"/>
    </source>
</evidence>